<dbReference type="SUPFAM" id="SSF51735">
    <property type="entry name" value="NAD(P)-binding Rossmann-fold domains"/>
    <property type="match status" value="1"/>
</dbReference>
<dbReference type="AlphaFoldDB" id="A0A9X4NST1"/>
<accession>A0A9X4NST1</accession>
<dbReference type="Gene3D" id="3.40.50.720">
    <property type="entry name" value="NAD(P)-binding Rossmann-like Domain"/>
    <property type="match status" value="1"/>
</dbReference>
<dbReference type="PRINTS" id="PR01713">
    <property type="entry name" value="NUCEPIMERASE"/>
</dbReference>
<dbReference type="RefSeq" id="WP_068175937.1">
    <property type="nucleotide sequence ID" value="NZ_AOGK01000009.1"/>
</dbReference>
<keyword evidence="4" id="KW-1185">Reference proteome</keyword>
<protein>
    <submittedName>
        <fullName evidence="3">Nucleotide sugar epimerase</fullName>
    </submittedName>
</protein>
<evidence type="ECO:0000259" key="2">
    <source>
        <dbReference type="Pfam" id="PF01370"/>
    </source>
</evidence>
<feature type="domain" description="NAD-dependent epimerase/dehydratase" evidence="2">
    <location>
        <begin position="12"/>
        <end position="244"/>
    </location>
</feature>
<evidence type="ECO:0000256" key="1">
    <source>
        <dbReference type="ARBA" id="ARBA00023027"/>
    </source>
</evidence>
<dbReference type="OrthoDB" id="9769113at2"/>
<sequence length="337" mass="36951">MTASTPHAVGPVLVTGAAGFIGFHLSQRLLGLGLQVHGLDNLNAYYEPSLKQARLRQLQAQPGFVFHALDLADRDAMARLFATHRFERVVHLAAQAGVRYSVDHPMAYLDSNLAGMLTVLEGCRHSAVPHLVYASSSSIYGASRQMPLREDQVTDQPISLYAASKKANELMAYSYSHLYQIPATALRLFTVYGPWGRPDMAIFKFVRAILAQQPIDVYNNGQMRRDFTYVDDVIDAVVKVMAVPPVASAGAAAHRVLNVGNSAPVSLLDFIGCIEKATGIEAIKRFLPMQQGDVPETWADTTALEQGFGVRPHTELQLGVQRFVDWYRGYYGDGSAA</sequence>
<dbReference type="Proteomes" id="UP001152876">
    <property type="component" value="Unassembled WGS sequence"/>
</dbReference>
<evidence type="ECO:0000313" key="3">
    <source>
        <dbReference type="EMBL" id="MDG5975971.1"/>
    </source>
</evidence>
<evidence type="ECO:0000313" key="4">
    <source>
        <dbReference type="Proteomes" id="UP001152876"/>
    </source>
</evidence>
<dbReference type="EMBL" id="AOGK01000009">
    <property type="protein sequence ID" value="MDG5975971.1"/>
    <property type="molecule type" value="Genomic_DNA"/>
</dbReference>
<dbReference type="InterPro" id="IPR001509">
    <property type="entry name" value="Epimerase_deHydtase"/>
</dbReference>
<name>A0A9X4NST1_9BURK</name>
<dbReference type="Pfam" id="PF01370">
    <property type="entry name" value="Epimerase"/>
    <property type="match status" value="1"/>
</dbReference>
<comment type="caution">
    <text evidence="3">The sequence shown here is derived from an EMBL/GenBank/DDBJ whole genome shotgun (WGS) entry which is preliminary data.</text>
</comment>
<organism evidence="3 4">
    <name type="scientific">Hydrogenophaga taeniospiralis CCUG 15921</name>
    <dbReference type="NCBI Taxonomy" id="1281780"/>
    <lineage>
        <taxon>Bacteria</taxon>
        <taxon>Pseudomonadati</taxon>
        <taxon>Pseudomonadota</taxon>
        <taxon>Betaproteobacteria</taxon>
        <taxon>Burkholderiales</taxon>
        <taxon>Comamonadaceae</taxon>
        <taxon>Hydrogenophaga</taxon>
    </lineage>
</organism>
<dbReference type="InterPro" id="IPR036291">
    <property type="entry name" value="NAD(P)-bd_dom_sf"/>
</dbReference>
<proteinExistence type="predicted"/>
<keyword evidence="1" id="KW-0520">NAD</keyword>
<dbReference type="PANTHER" id="PTHR43574">
    <property type="entry name" value="EPIMERASE-RELATED"/>
    <property type="match status" value="1"/>
</dbReference>
<gene>
    <name evidence="3" type="ORF">H010_11944</name>
</gene>
<reference evidence="3" key="1">
    <citation type="submission" date="2013-01" db="EMBL/GenBank/DDBJ databases">
        <title>Genome draft of Hydrogenophaga taeniospiralis 2K1.</title>
        <authorList>
            <person name="Gomila M."/>
            <person name="Lalucat J."/>
        </authorList>
    </citation>
    <scope>NUCLEOTIDE SEQUENCE</scope>
    <source>
        <strain evidence="3">CCUG 15921</strain>
    </source>
</reference>